<gene>
    <name evidence="3" type="ORF">ACFQ2X_07770</name>
</gene>
<keyword evidence="4" id="KW-1185">Reference proteome</keyword>
<accession>A0ABW3U818</accession>
<evidence type="ECO:0000313" key="3">
    <source>
        <dbReference type="EMBL" id="MFD1216489.1"/>
    </source>
</evidence>
<dbReference type="InterPro" id="IPR029044">
    <property type="entry name" value="Nucleotide-diphossugar_trans"/>
</dbReference>
<dbReference type="SUPFAM" id="SSF53448">
    <property type="entry name" value="Nucleotide-diphospho-sugar transferases"/>
    <property type="match status" value="1"/>
</dbReference>
<dbReference type="PANTHER" id="PTHR43777">
    <property type="entry name" value="MOLYBDENUM COFACTOR CYTIDYLYLTRANSFERASE"/>
    <property type="match status" value="1"/>
</dbReference>
<evidence type="ECO:0000313" key="4">
    <source>
        <dbReference type="Proteomes" id="UP001597264"/>
    </source>
</evidence>
<comment type="caution">
    <text evidence="3">The sequence shown here is derived from an EMBL/GenBank/DDBJ whole genome shotgun (WGS) entry which is preliminary data.</text>
</comment>
<feature type="domain" description="MobA-like NTP transferase" evidence="2">
    <location>
        <begin position="11"/>
        <end position="173"/>
    </location>
</feature>
<dbReference type="RefSeq" id="WP_230438601.1">
    <property type="nucleotide sequence ID" value="NZ_CP087715.1"/>
</dbReference>
<dbReference type="Gene3D" id="3.90.550.10">
    <property type="entry name" value="Spore Coat Polysaccharide Biosynthesis Protein SpsA, Chain A"/>
    <property type="match status" value="1"/>
</dbReference>
<dbReference type="Proteomes" id="UP001597264">
    <property type="component" value="Unassembled WGS sequence"/>
</dbReference>
<dbReference type="InterPro" id="IPR025877">
    <property type="entry name" value="MobA-like_NTP_Trfase"/>
</dbReference>
<protein>
    <submittedName>
        <fullName evidence="3">Nucleotidyltransferase family protein</fullName>
    </submittedName>
</protein>
<dbReference type="EMBL" id="JBHTLR010000007">
    <property type="protein sequence ID" value="MFD1216489.1"/>
    <property type="molecule type" value="Genomic_DNA"/>
</dbReference>
<evidence type="ECO:0000259" key="2">
    <source>
        <dbReference type="Pfam" id="PF12804"/>
    </source>
</evidence>
<name>A0ABW3U818_9GAMM</name>
<reference evidence="4" key="1">
    <citation type="journal article" date="2019" name="Int. J. Syst. Evol. Microbiol.">
        <title>The Global Catalogue of Microorganisms (GCM) 10K type strain sequencing project: providing services to taxonomists for standard genome sequencing and annotation.</title>
        <authorList>
            <consortium name="The Broad Institute Genomics Platform"/>
            <consortium name="The Broad Institute Genome Sequencing Center for Infectious Disease"/>
            <person name="Wu L."/>
            <person name="Ma J."/>
        </authorList>
    </citation>
    <scope>NUCLEOTIDE SEQUENCE [LARGE SCALE GENOMIC DNA]</scope>
    <source>
        <strain evidence="4">CCUG 54356</strain>
    </source>
</reference>
<organism evidence="3 4">
    <name type="scientific">Microbulbifer celer</name>
    <dbReference type="NCBI Taxonomy" id="435905"/>
    <lineage>
        <taxon>Bacteria</taxon>
        <taxon>Pseudomonadati</taxon>
        <taxon>Pseudomonadota</taxon>
        <taxon>Gammaproteobacteria</taxon>
        <taxon>Cellvibrionales</taxon>
        <taxon>Microbulbiferaceae</taxon>
        <taxon>Microbulbifer</taxon>
    </lineage>
</organism>
<proteinExistence type="predicted"/>
<dbReference type="PANTHER" id="PTHR43777:SF1">
    <property type="entry name" value="MOLYBDENUM COFACTOR CYTIDYLYLTRANSFERASE"/>
    <property type="match status" value="1"/>
</dbReference>
<sequence>MRSESSESVVGLILAAGYSRRFGMQDKRTASFGDTGTLLSETLSRVTECFAHWYVVVREEDDLGALHLPLHTPVIRTCRASLGQGASMADAFAAIGELDGLRNCNAAAVLLGDMPYIQPDTISGLCVYADEQSLLRATYAGRPGHPVIFGRRFWTELTKVTGDRGGLDVICQHPTCYREIPSADAGVCRDIDHLSDFTVAPETQ</sequence>
<dbReference type="Pfam" id="PF12804">
    <property type="entry name" value="NTP_transf_3"/>
    <property type="match status" value="1"/>
</dbReference>
<evidence type="ECO:0000256" key="1">
    <source>
        <dbReference type="ARBA" id="ARBA00022842"/>
    </source>
</evidence>
<dbReference type="CDD" id="cd04182">
    <property type="entry name" value="GT_2_like_f"/>
    <property type="match status" value="1"/>
</dbReference>
<keyword evidence="1" id="KW-0460">Magnesium</keyword>